<gene>
    <name evidence="1" type="ORF">HPB48_018720</name>
</gene>
<accession>A0A9J6GTN4</accession>
<protein>
    <submittedName>
        <fullName evidence="1">Uncharacterized protein</fullName>
    </submittedName>
</protein>
<reference evidence="1 2" key="1">
    <citation type="journal article" date="2020" name="Cell">
        <title>Large-Scale Comparative Analyses of Tick Genomes Elucidate Their Genetic Diversity and Vector Capacities.</title>
        <authorList>
            <consortium name="Tick Genome and Microbiome Consortium (TIGMIC)"/>
            <person name="Jia N."/>
            <person name="Wang J."/>
            <person name="Shi W."/>
            <person name="Du L."/>
            <person name="Sun Y."/>
            <person name="Zhan W."/>
            <person name="Jiang J.F."/>
            <person name="Wang Q."/>
            <person name="Zhang B."/>
            <person name="Ji P."/>
            <person name="Bell-Sakyi L."/>
            <person name="Cui X.M."/>
            <person name="Yuan T.T."/>
            <person name="Jiang B.G."/>
            <person name="Yang W.F."/>
            <person name="Lam T.T."/>
            <person name="Chang Q.C."/>
            <person name="Ding S.J."/>
            <person name="Wang X.J."/>
            <person name="Zhu J.G."/>
            <person name="Ruan X.D."/>
            <person name="Zhao L."/>
            <person name="Wei J.T."/>
            <person name="Ye R.Z."/>
            <person name="Que T.C."/>
            <person name="Du C.H."/>
            <person name="Zhou Y.H."/>
            <person name="Cheng J.X."/>
            <person name="Dai P.F."/>
            <person name="Guo W.B."/>
            <person name="Han X.H."/>
            <person name="Huang E.J."/>
            <person name="Li L.F."/>
            <person name="Wei W."/>
            <person name="Gao Y.C."/>
            <person name="Liu J.Z."/>
            <person name="Shao H.Z."/>
            <person name="Wang X."/>
            <person name="Wang C.C."/>
            <person name="Yang T.C."/>
            <person name="Huo Q.B."/>
            <person name="Li W."/>
            <person name="Chen H.Y."/>
            <person name="Chen S.E."/>
            <person name="Zhou L.G."/>
            <person name="Ni X.B."/>
            <person name="Tian J.H."/>
            <person name="Sheng Y."/>
            <person name="Liu T."/>
            <person name="Pan Y.S."/>
            <person name="Xia L.Y."/>
            <person name="Li J."/>
            <person name="Zhao F."/>
            <person name="Cao W.C."/>
        </authorList>
    </citation>
    <scope>NUCLEOTIDE SEQUENCE [LARGE SCALE GENOMIC DNA]</scope>
    <source>
        <strain evidence="1">HaeL-2018</strain>
    </source>
</reference>
<dbReference type="Proteomes" id="UP000821853">
    <property type="component" value="Unassembled WGS sequence"/>
</dbReference>
<evidence type="ECO:0000313" key="2">
    <source>
        <dbReference type="Proteomes" id="UP000821853"/>
    </source>
</evidence>
<proteinExistence type="predicted"/>
<evidence type="ECO:0000313" key="1">
    <source>
        <dbReference type="EMBL" id="KAH9378555.1"/>
    </source>
</evidence>
<dbReference type="OMA" id="ADITIKW"/>
<comment type="caution">
    <text evidence="1">The sequence shown here is derived from an EMBL/GenBank/DDBJ whole genome shotgun (WGS) entry which is preliminary data.</text>
</comment>
<dbReference type="OrthoDB" id="6514213at2759"/>
<dbReference type="EMBL" id="JABSTR010000009">
    <property type="protein sequence ID" value="KAH9378555.1"/>
    <property type="molecule type" value="Genomic_DNA"/>
</dbReference>
<keyword evidence="2" id="KW-1185">Reference proteome</keyword>
<sequence>MVSPHAKPAQRPNDAEAKGYKVGTVGAWAAMNNRDRMQVSEGLVQGKKITVLRDSGAYTVLIRRSLVCDKDLTGKKSGVIFADITIKWLPEAITEISTPYHSWKVSAKCLENPLYDLILGNDPGVRDVDTHEPQ</sequence>
<dbReference type="VEuPathDB" id="VectorBase:HLOH_060972"/>
<dbReference type="AlphaFoldDB" id="A0A9J6GTN4"/>
<name>A0A9J6GTN4_HAELO</name>
<organism evidence="1 2">
    <name type="scientific">Haemaphysalis longicornis</name>
    <name type="common">Bush tick</name>
    <dbReference type="NCBI Taxonomy" id="44386"/>
    <lineage>
        <taxon>Eukaryota</taxon>
        <taxon>Metazoa</taxon>
        <taxon>Ecdysozoa</taxon>
        <taxon>Arthropoda</taxon>
        <taxon>Chelicerata</taxon>
        <taxon>Arachnida</taxon>
        <taxon>Acari</taxon>
        <taxon>Parasitiformes</taxon>
        <taxon>Ixodida</taxon>
        <taxon>Ixodoidea</taxon>
        <taxon>Ixodidae</taxon>
        <taxon>Haemaphysalinae</taxon>
        <taxon>Haemaphysalis</taxon>
    </lineage>
</organism>